<evidence type="ECO:0000259" key="4">
    <source>
        <dbReference type="SMART" id="SM00560"/>
    </source>
</evidence>
<dbReference type="InterPro" id="IPR008756">
    <property type="entry name" value="Peptidase_M56"/>
</dbReference>
<dbReference type="SMART" id="SM00560">
    <property type="entry name" value="LamGL"/>
    <property type="match status" value="1"/>
</dbReference>
<keyword evidence="3" id="KW-0812">Transmembrane</keyword>
<dbReference type="Pfam" id="PF13385">
    <property type="entry name" value="Laminin_G_3"/>
    <property type="match status" value="1"/>
</dbReference>
<evidence type="ECO:0000313" key="5">
    <source>
        <dbReference type="EMBL" id="MCW1887436.1"/>
    </source>
</evidence>
<dbReference type="Gene3D" id="2.60.120.200">
    <property type="match status" value="1"/>
</dbReference>
<dbReference type="EMBL" id="JAPDDS010000017">
    <property type="protein sequence ID" value="MCW1887436.1"/>
    <property type="molecule type" value="Genomic_DNA"/>
</dbReference>
<dbReference type="SUPFAM" id="SSF49899">
    <property type="entry name" value="Concanavalin A-like lectins/glucanases"/>
    <property type="match status" value="1"/>
</dbReference>
<feature type="transmembrane region" description="Helical" evidence="3">
    <location>
        <begin position="102"/>
        <end position="120"/>
    </location>
</feature>
<reference evidence="5 6" key="1">
    <citation type="submission" date="2022-10" db="EMBL/GenBank/DDBJ databases">
        <title>Luteolibacter flavescens strain MCCC 1K03193, whole genome shotgun sequencing project.</title>
        <authorList>
            <person name="Zhao G."/>
            <person name="Shen L."/>
        </authorList>
    </citation>
    <scope>NUCLEOTIDE SEQUENCE [LARGE SCALE GENOMIC DNA]</scope>
    <source>
        <strain evidence="5 6">MCCC 1K03193</strain>
    </source>
</reference>
<comment type="caution">
    <text evidence="5">The sequence shown here is derived from an EMBL/GenBank/DDBJ whole genome shotgun (WGS) entry which is preliminary data.</text>
</comment>
<protein>
    <recommendedName>
        <fullName evidence="4">LamG-like jellyroll fold domain-containing protein</fullName>
    </recommendedName>
</protein>
<feature type="domain" description="LamG-like jellyroll fold" evidence="4">
    <location>
        <begin position="400"/>
        <end position="571"/>
    </location>
</feature>
<dbReference type="PANTHER" id="PTHR34978:SF3">
    <property type="entry name" value="SLR0241 PROTEIN"/>
    <property type="match status" value="1"/>
</dbReference>
<keyword evidence="1" id="KW-0732">Signal</keyword>
<evidence type="ECO:0000313" key="6">
    <source>
        <dbReference type="Proteomes" id="UP001207930"/>
    </source>
</evidence>
<dbReference type="PANTHER" id="PTHR34978">
    <property type="entry name" value="POSSIBLE SENSOR-TRANSDUCER PROTEIN BLAR"/>
    <property type="match status" value="1"/>
</dbReference>
<organism evidence="5 6">
    <name type="scientific">Luteolibacter flavescens</name>
    <dbReference type="NCBI Taxonomy" id="1859460"/>
    <lineage>
        <taxon>Bacteria</taxon>
        <taxon>Pseudomonadati</taxon>
        <taxon>Verrucomicrobiota</taxon>
        <taxon>Verrucomicrobiia</taxon>
        <taxon>Verrucomicrobiales</taxon>
        <taxon>Verrucomicrobiaceae</taxon>
        <taxon>Luteolibacter</taxon>
    </lineage>
</organism>
<dbReference type="RefSeq" id="WP_264503391.1">
    <property type="nucleotide sequence ID" value="NZ_JAPDDS010000017.1"/>
</dbReference>
<accession>A0ABT3FW29</accession>
<sequence>MTGELYRWLLVASLRFCLVLPLVLALAYVSRRSASRIVCVLLAVGLLAGLAAPALPMVFRITIPALASTRAFAPEVPGELRVSAVSSMPVAGSIPGANRDPLPGLIVQVWAAGAFLFLLFRGAQYCSSLVRFAKAKPVHPDHPAARLLEKLTEGMRRRPWMFEVETLPGPVVHGLLHPRLLVSSEFLARDEASQEMILRHEMEHLHGHDVPLRAALELAAIVFWFHPLVHLLLRQYDRAVEMACDDAVIAGGVPASKYGEVLVNEAKGGRLSRRHLREVRSRLLAVLRSDKRRSLPNPLTVVSLVLVFLLALAPLAVTGITPYPKQPAFRPLTPDPRLGALWRMRVGSGDIVDDWSGHGHHGRINGASWVTDPERGPCLSFDGVNDILILPAALSDWTTGPLTVAMWLKLPATADGGGLLLRGDYNQTWSAASAHMGNGVFRVFGERELSLTAQHGPDGGPSRSSPGLYPTFDSFGISEEQSSVGLPVDKWVHVAFSVFFDGTSMRQIRFYVNGEPTGVQDQDLNTAPAFNFDWPSESWYFGRGEAPPAHGNHFEGLLSDLAVFNLVLTEDQVRRVMGGDFSLPPAGQ</sequence>
<proteinExistence type="predicted"/>
<keyword evidence="3" id="KW-1133">Transmembrane helix</keyword>
<keyword evidence="6" id="KW-1185">Reference proteome</keyword>
<gene>
    <name evidence="5" type="ORF">OKA04_22055</name>
</gene>
<dbReference type="Pfam" id="PF05569">
    <property type="entry name" value="Peptidase_M56"/>
    <property type="match status" value="1"/>
</dbReference>
<feature type="transmembrane region" description="Helical" evidence="3">
    <location>
        <begin position="6"/>
        <end position="30"/>
    </location>
</feature>
<name>A0ABT3FW29_9BACT</name>
<dbReference type="InterPro" id="IPR052173">
    <property type="entry name" value="Beta-lactam_resp_regulator"/>
</dbReference>
<dbReference type="CDD" id="cd07341">
    <property type="entry name" value="M56_BlaR1_MecR1_like"/>
    <property type="match status" value="1"/>
</dbReference>
<evidence type="ECO:0000256" key="2">
    <source>
        <dbReference type="ARBA" id="ARBA00023157"/>
    </source>
</evidence>
<dbReference type="InterPro" id="IPR013320">
    <property type="entry name" value="ConA-like_dom_sf"/>
</dbReference>
<dbReference type="InterPro" id="IPR006558">
    <property type="entry name" value="LamG-like"/>
</dbReference>
<dbReference type="Proteomes" id="UP001207930">
    <property type="component" value="Unassembled WGS sequence"/>
</dbReference>
<evidence type="ECO:0000256" key="3">
    <source>
        <dbReference type="SAM" id="Phobius"/>
    </source>
</evidence>
<feature type="transmembrane region" description="Helical" evidence="3">
    <location>
        <begin position="37"/>
        <end position="59"/>
    </location>
</feature>
<evidence type="ECO:0000256" key="1">
    <source>
        <dbReference type="ARBA" id="ARBA00022729"/>
    </source>
</evidence>
<keyword evidence="2" id="KW-1015">Disulfide bond</keyword>
<keyword evidence="3" id="KW-0472">Membrane</keyword>
<feature type="transmembrane region" description="Helical" evidence="3">
    <location>
        <begin position="298"/>
        <end position="317"/>
    </location>
</feature>